<dbReference type="GO" id="GO:0004181">
    <property type="term" value="F:metallocarboxypeptidase activity"/>
    <property type="evidence" value="ECO:0007669"/>
    <property type="project" value="InterPro"/>
</dbReference>
<keyword evidence="4" id="KW-0645">Protease</keyword>
<dbReference type="PRINTS" id="PR00765">
    <property type="entry name" value="CRBOXYPTASEA"/>
</dbReference>
<reference evidence="12" key="1">
    <citation type="submission" date="2014-12" db="EMBL/GenBank/DDBJ databases">
        <title>Insight into the proteome of Arion vulgaris.</title>
        <authorList>
            <person name="Aradska J."/>
            <person name="Bulat T."/>
            <person name="Smidak R."/>
            <person name="Sarate P."/>
            <person name="Gangsoo J."/>
            <person name="Sialana F."/>
            <person name="Bilban M."/>
            <person name="Lubec G."/>
        </authorList>
    </citation>
    <scope>NUCLEOTIDE SEQUENCE</scope>
    <source>
        <tissue evidence="12">Skin</tissue>
    </source>
</reference>
<evidence type="ECO:0000256" key="1">
    <source>
        <dbReference type="ARBA" id="ARBA00001947"/>
    </source>
</evidence>
<organism evidence="12">
    <name type="scientific">Arion vulgaris</name>
    <dbReference type="NCBI Taxonomy" id="1028688"/>
    <lineage>
        <taxon>Eukaryota</taxon>
        <taxon>Metazoa</taxon>
        <taxon>Spiralia</taxon>
        <taxon>Lophotrochozoa</taxon>
        <taxon>Mollusca</taxon>
        <taxon>Gastropoda</taxon>
        <taxon>Heterobranchia</taxon>
        <taxon>Euthyneura</taxon>
        <taxon>Panpulmonata</taxon>
        <taxon>Eupulmonata</taxon>
        <taxon>Stylommatophora</taxon>
        <taxon>Helicina</taxon>
        <taxon>Arionoidea</taxon>
        <taxon>Arionidae</taxon>
        <taxon>Arion</taxon>
    </lineage>
</organism>
<feature type="active site" description="Proton donor/acceptor" evidence="9">
    <location>
        <position position="308"/>
    </location>
</feature>
<gene>
    <name evidence="12" type="primary">ORF98584</name>
</gene>
<evidence type="ECO:0000256" key="4">
    <source>
        <dbReference type="ARBA" id="ARBA00022670"/>
    </source>
</evidence>
<comment type="similarity">
    <text evidence="2 9">Belongs to the peptidase M14 family.</text>
</comment>
<name>A0A0B7A7Z7_9EUPU</name>
<evidence type="ECO:0000256" key="9">
    <source>
        <dbReference type="PROSITE-ProRule" id="PRU01379"/>
    </source>
</evidence>
<dbReference type="Pfam" id="PF00246">
    <property type="entry name" value="Peptidase_M14"/>
    <property type="match status" value="1"/>
</dbReference>
<dbReference type="FunFam" id="3.40.630.10:FF:000020">
    <property type="entry name" value="Carboxypeptidase D"/>
    <property type="match status" value="1"/>
</dbReference>
<dbReference type="PROSITE" id="PS00133">
    <property type="entry name" value="CARBOXYPEPT_ZN_2"/>
    <property type="match status" value="1"/>
</dbReference>
<dbReference type="GO" id="GO:0016485">
    <property type="term" value="P:protein processing"/>
    <property type="evidence" value="ECO:0007669"/>
    <property type="project" value="TreeGrafter"/>
</dbReference>
<keyword evidence="10" id="KW-0472">Membrane</keyword>
<feature type="non-terminal residue" evidence="12">
    <location>
        <position position="1"/>
    </location>
</feature>
<dbReference type="InterPro" id="IPR057247">
    <property type="entry name" value="CARBOXYPEPT_ZN_2"/>
</dbReference>
<comment type="cofactor">
    <cofactor evidence="1">
        <name>Zn(2+)</name>
        <dbReference type="ChEBI" id="CHEBI:29105"/>
    </cofactor>
</comment>
<keyword evidence="6" id="KW-0378">Hydrolase</keyword>
<dbReference type="Gene3D" id="3.40.630.10">
    <property type="entry name" value="Zn peptidases"/>
    <property type="match status" value="1"/>
</dbReference>
<keyword evidence="7" id="KW-0862">Zinc</keyword>
<feature type="transmembrane region" description="Helical" evidence="10">
    <location>
        <begin position="30"/>
        <end position="49"/>
    </location>
</feature>
<evidence type="ECO:0000313" key="12">
    <source>
        <dbReference type="EMBL" id="CEK76126.1"/>
    </source>
</evidence>
<dbReference type="PANTHER" id="PTHR11532">
    <property type="entry name" value="PROTEASE M14 CARBOXYPEPTIDASE"/>
    <property type="match status" value="1"/>
</dbReference>
<dbReference type="PROSITE" id="PS00132">
    <property type="entry name" value="CARBOXYPEPT_ZN_1"/>
    <property type="match status" value="1"/>
</dbReference>
<dbReference type="PROSITE" id="PS52035">
    <property type="entry name" value="PEPTIDASE_M14"/>
    <property type="match status" value="1"/>
</dbReference>
<keyword evidence="8" id="KW-0325">Glycoprotein</keyword>
<sequence length="333" mass="37995">ASSHWKSEQTINLWACKLQRKMPFMKCLHLLLKSLLLMVPLTVVNVVSLEFKYHNHTSIESLMRNWTKQFPNLSRMYSIGKSGRNADLWVIAIGDNVSQHTLLVPNVMYVANMHGNEVVGRELLLQLTEYLLLEYGKNETLTRYMDTTQIHIMPTVNPDGFANSFEGGCSDVLGRGNALGYDLNRNFPDAYRKISNPEQIETKLIKNWVHSNNFVLSANFHGGALVVNYPFDSYQGETAQKYATSPDDDVFRHLSLTYSRSHPTMHLGDSCDEYFKDGITNGAMWYPIDGGMQDYMYRNASSYEVVVEVSCCKYPPADKLMNFGRTTRMLLLI</sequence>
<feature type="domain" description="Peptidase M14" evidence="11">
    <location>
        <begin position="52"/>
        <end position="333"/>
    </location>
</feature>
<dbReference type="InterPro" id="IPR000834">
    <property type="entry name" value="Peptidase_M14"/>
</dbReference>
<keyword evidence="5" id="KW-0479">Metal-binding</keyword>
<evidence type="ECO:0000256" key="5">
    <source>
        <dbReference type="ARBA" id="ARBA00022723"/>
    </source>
</evidence>
<keyword evidence="10" id="KW-0812">Transmembrane</keyword>
<evidence type="ECO:0000256" key="10">
    <source>
        <dbReference type="SAM" id="Phobius"/>
    </source>
</evidence>
<dbReference type="InterPro" id="IPR050753">
    <property type="entry name" value="Peptidase_M14_domain"/>
</dbReference>
<dbReference type="SMART" id="SM00631">
    <property type="entry name" value="Zn_pept"/>
    <property type="match status" value="1"/>
</dbReference>
<dbReference type="GO" id="GO:0006518">
    <property type="term" value="P:peptide metabolic process"/>
    <property type="evidence" value="ECO:0007669"/>
    <property type="project" value="TreeGrafter"/>
</dbReference>
<accession>A0A0B7A7Z7</accession>
<dbReference type="GO" id="GO:0005615">
    <property type="term" value="C:extracellular space"/>
    <property type="evidence" value="ECO:0007669"/>
    <property type="project" value="TreeGrafter"/>
</dbReference>
<evidence type="ECO:0000256" key="2">
    <source>
        <dbReference type="ARBA" id="ARBA00005988"/>
    </source>
</evidence>
<dbReference type="SUPFAM" id="SSF53187">
    <property type="entry name" value="Zn-dependent exopeptidases"/>
    <property type="match status" value="1"/>
</dbReference>
<evidence type="ECO:0000259" key="11">
    <source>
        <dbReference type="PROSITE" id="PS52035"/>
    </source>
</evidence>
<protein>
    <recommendedName>
        <fullName evidence="11">Peptidase M14 domain-containing protein</fullName>
    </recommendedName>
</protein>
<keyword evidence="3" id="KW-0121">Carboxypeptidase</keyword>
<dbReference type="InterPro" id="IPR057246">
    <property type="entry name" value="CARBOXYPEPT_ZN_1"/>
</dbReference>
<dbReference type="PANTHER" id="PTHR11532:SF84">
    <property type="entry name" value="CARBOXYPEPTIDASE M"/>
    <property type="match status" value="1"/>
</dbReference>
<evidence type="ECO:0000256" key="6">
    <source>
        <dbReference type="ARBA" id="ARBA00022801"/>
    </source>
</evidence>
<evidence type="ECO:0000256" key="8">
    <source>
        <dbReference type="ARBA" id="ARBA00023180"/>
    </source>
</evidence>
<evidence type="ECO:0000256" key="3">
    <source>
        <dbReference type="ARBA" id="ARBA00022645"/>
    </source>
</evidence>
<dbReference type="EMBL" id="HACG01029261">
    <property type="protein sequence ID" value="CEK76126.1"/>
    <property type="molecule type" value="Transcribed_RNA"/>
</dbReference>
<keyword evidence="10" id="KW-1133">Transmembrane helix</keyword>
<proteinExistence type="inferred from homology"/>
<dbReference type="GO" id="GO:0008270">
    <property type="term" value="F:zinc ion binding"/>
    <property type="evidence" value="ECO:0007669"/>
    <property type="project" value="InterPro"/>
</dbReference>
<evidence type="ECO:0000256" key="7">
    <source>
        <dbReference type="ARBA" id="ARBA00022833"/>
    </source>
</evidence>
<dbReference type="AlphaFoldDB" id="A0A0B7A7Z7"/>